<organism evidence="1 2">
    <name type="scientific">Prochlorothrix hollandica PCC 9006 = CALU 1027</name>
    <dbReference type="NCBI Taxonomy" id="317619"/>
    <lineage>
        <taxon>Bacteria</taxon>
        <taxon>Bacillati</taxon>
        <taxon>Cyanobacteriota</taxon>
        <taxon>Cyanophyceae</taxon>
        <taxon>Prochlorotrichales</taxon>
        <taxon>Prochlorotrichaceae</taxon>
        <taxon>Prochlorothrix</taxon>
    </lineage>
</organism>
<sequence length="176" mass="19782">MAVTLDQLAQLLDQRNWHYQQDPESQCIYTGVKAQNLDKLFIVLNLTENGEFLQLQAPQILSLTDHVYKGPTLQTLATIQYQVKMLRLEYDPSDGEIRGSIELPLEDASLTQRQFDRALNGLIQLVDHHAIPRLRQTLATGIDPGPPSLAQQMLHALPQDFISALAQAIQQFPQAS</sequence>
<dbReference type="OrthoDB" id="460352at2"/>
<name>A0A0M2PYM0_PROHO</name>
<evidence type="ECO:0000313" key="2">
    <source>
        <dbReference type="Proteomes" id="UP000034681"/>
    </source>
</evidence>
<keyword evidence="2" id="KW-1185">Reference proteome</keyword>
<evidence type="ECO:0000313" key="1">
    <source>
        <dbReference type="EMBL" id="KKJ01260.1"/>
    </source>
</evidence>
<gene>
    <name evidence="1" type="ORF">PROH_02525</name>
</gene>
<proteinExistence type="predicted"/>
<accession>A0A0M2PYM0</accession>
<dbReference type="RefSeq" id="WP_017713868.1">
    <property type="nucleotide sequence ID" value="NZ_KB235941.1"/>
</dbReference>
<dbReference type="Proteomes" id="UP000034681">
    <property type="component" value="Unassembled WGS sequence"/>
</dbReference>
<reference evidence="1" key="1">
    <citation type="submission" date="2012-04" db="EMBL/GenBank/DDBJ databases">
        <authorList>
            <person name="Borisov I.G."/>
            <person name="Ivanikova N.V."/>
            <person name="Pinevich A.V."/>
        </authorList>
    </citation>
    <scope>NUCLEOTIDE SEQUENCE</scope>
    <source>
        <strain evidence="1">CALU 1027</strain>
    </source>
</reference>
<protein>
    <recommendedName>
        <fullName evidence="3">YbjN domain-containing protein</fullName>
    </recommendedName>
</protein>
<dbReference type="AlphaFoldDB" id="A0A0M2PYM0"/>
<dbReference type="EMBL" id="AJTX02000002">
    <property type="protein sequence ID" value="KKJ01260.1"/>
    <property type="molecule type" value="Genomic_DNA"/>
</dbReference>
<evidence type="ECO:0008006" key="3">
    <source>
        <dbReference type="Google" id="ProtNLM"/>
    </source>
</evidence>
<dbReference type="eggNOG" id="COG0457">
    <property type="taxonomic scope" value="Bacteria"/>
</dbReference>
<dbReference type="STRING" id="317619.GCA_000332315_03686"/>
<comment type="caution">
    <text evidence="1">The sequence shown here is derived from an EMBL/GenBank/DDBJ whole genome shotgun (WGS) entry which is preliminary data.</text>
</comment>